<reference evidence="1 2" key="1">
    <citation type="journal article" date="2018" name="Sci. Rep.">
        <title>Raphidocelis subcapitata (=Pseudokirchneriella subcapitata) provides an insight into genome evolution and environmental adaptations in the Sphaeropleales.</title>
        <authorList>
            <person name="Suzuki S."/>
            <person name="Yamaguchi H."/>
            <person name="Nakajima N."/>
            <person name="Kawachi M."/>
        </authorList>
    </citation>
    <scope>NUCLEOTIDE SEQUENCE [LARGE SCALE GENOMIC DNA]</scope>
    <source>
        <strain evidence="1 2">NIES-35</strain>
    </source>
</reference>
<dbReference type="InParanoid" id="A0A2V0NYK9"/>
<name>A0A2V0NYK9_9CHLO</name>
<proteinExistence type="predicted"/>
<gene>
    <name evidence="1" type="ORF">Rsub_05611</name>
</gene>
<dbReference type="EMBL" id="BDRX01000031">
    <property type="protein sequence ID" value="GBF92409.1"/>
    <property type="molecule type" value="Genomic_DNA"/>
</dbReference>
<dbReference type="Proteomes" id="UP000247498">
    <property type="component" value="Unassembled WGS sequence"/>
</dbReference>
<organism evidence="1 2">
    <name type="scientific">Raphidocelis subcapitata</name>
    <dbReference type="NCBI Taxonomy" id="307507"/>
    <lineage>
        <taxon>Eukaryota</taxon>
        <taxon>Viridiplantae</taxon>
        <taxon>Chlorophyta</taxon>
        <taxon>core chlorophytes</taxon>
        <taxon>Chlorophyceae</taxon>
        <taxon>CS clade</taxon>
        <taxon>Sphaeropleales</taxon>
        <taxon>Selenastraceae</taxon>
        <taxon>Raphidocelis</taxon>
    </lineage>
</organism>
<keyword evidence="2" id="KW-1185">Reference proteome</keyword>
<evidence type="ECO:0000313" key="2">
    <source>
        <dbReference type="Proteomes" id="UP000247498"/>
    </source>
</evidence>
<protein>
    <submittedName>
        <fullName evidence="1">Uncharacterized protein</fullName>
    </submittedName>
</protein>
<accession>A0A2V0NYK9</accession>
<evidence type="ECO:0000313" key="1">
    <source>
        <dbReference type="EMBL" id="GBF92409.1"/>
    </source>
</evidence>
<dbReference type="AlphaFoldDB" id="A0A2V0NYK9"/>
<sequence length="91" mass="9554">MTKAAAERGGGGGGGCPVDNGVLTVAPSYSDIDLYPAAYAKVNMTWFQWQGLALSSPRVEGLRAAFEAGVVDGAELGARLVREQRERQGAR</sequence>
<comment type="caution">
    <text evidence="1">The sequence shown here is derived from an EMBL/GenBank/DDBJ whole genome shotgun (WGS) entry which is preliminary data.</text>
</comment>